<comment type="caution">
    <text evidence="2">The sequence shown here is derived from an EMBL/GenBank/DDBJ whole genome shotgun (WGS) entry which is preliminary data.</text>
</comment>
<protein>
    <submittedName>
        <fullName evidence="2">Uncharacterized protein</fullName>
    </submittedName>
</protein>
<sequence>MDADINFGNRLNSSSRPTLGAPGHQSPKMVLLARRRMTVRNCPQTPRLLRPILLSANRGLCPRSNEARCHAGELGAVDRSGKIHPDLFGTRAIRANHRGPGANTNGHLRGYFTCTKVLSKFSTSVTGFDTLTDEISPNYSIYMTYLLYINKIINNFISGTEIAYKLVAAQKVQ</sequence>
<evidence type="ECO:0000256" key="1">
    <source>
        <dbReference type="SAM" id="MobiDB-lite"/>
    </source>
</evidence>
<dbReference type="Proteomes" id="UP000183471">
    <property type="component" value="Unassembled WGS sequence"/>
</dbReference>
<organism evidence="2 3">
    <name type="scientific">Nitrosospira multiformis</name>
    <dbReference type="NCBI Taxonomy" id="1231"/>
    <lineage>
        <taxon>Bacteria</taxon>
        <taxon>Pseudomonadati</taxon>
        <taxon>Pseudomonadota</taxon>
        <taxon>Betaproteobacteria</taxon>
        <taxon>Nitrosomonadales</taxon>
        <taxon>Nitrosomonadaceae</taxon>
        <taxon>Nitrosospira</taxon>
    </lineage>
</organism>
<name>A0ABY0T8D4_9PROT</name>
<gene>
    <name evidence="2" type="ORF">SAMN05216402_0830</name>
</gene>
<feature type="region of interest" description="Disordered" evidence="1">
    <location>
        <begin position="1"/>
        <end position="25"/>
    </location>
</feature>
<accession>A0ABY0T8D4</accession>
<dbReference type="EMBL" id="FNKY01000001">
    <property type="protein sequence ID" value="SDQ43282.1"/>
    <property type="molecule type" value="Genomic_DNA"/>
</dbReference>
<evidence type="ECO:0000313" key="3">
    <source>
        <dbReference type="Proteomes" id="UP000183471"/>
    </source>
</evidence>
<keyword evidence="3" id="KW-1185">Reference proteome</keyword>
<reference evidence="2 3" key="1">
    <citation type="submission" date="2016-10" db="EMBL/GenBank/DDBJ databases">
        <authorList>
            <person name="Varghese N."/>
            <person name="Submissions S."/>
        </authorList>
    </citation>
    <scope>NUCLEOTIDE SEQUENCE [LARGE SCALE GENOMIC DNA]</scope>
    <source>
        <strain evidence="2 3">Nl1</strain>
    </source>
</reference>
<proteinExistence type="predicted"/>
<evidence type="ECO:0000313" key="2">
    <source>
        <dbReference type="EMBL" id="SDQ43282.1"/>
    </source>
</evidence>